<proteinExistence type="predicted"/>
<name>B7K0G4_RIPO1</name>
<reference evidence="2" key="1">
    <citation type="journal article" date="2011" name="MBio">
        <title>Novel metabolic attributes of the genus Cyanothece, comprising a group of unicellular nitrogen-fixing Cyanobacteria.</title>
        <authorList>
            <person name="Bandyopadhyay A."/>
            <person name="Elvitigala T."/>
            <person name="Welsh E."/>
            <person name="Stockel J."/>
            <person name="Liberton M."/>
            <person name="Min H."/>
            <person name="Sherman L.A."/>
            <person name="Pakrasi H.B."/>
        </authorList>
    </citation>
    <scope>NUCLEOTIDE SEQUENCE [LARGE SCALE GENOMIC DNA]</scope>
    <source>
        <strain evidence="2">PCC 8801</strain>
    </source>
</reference>
<dbReference type="KEGG" id="cyp:PCC8801_3483"/>
<gene>
    <name evidence="1" type="ordered locus">PCC8801_3483</name>
</gene>
<dbReference type="Proteomes" id="UP000008204">
    <property type="component" value="Chromosome"/>
</dbReference>
<dbReference type="RefSeq" id="WP_012596707.1">
    <property type="nucleotide sequence ID" value="NC_011726.1"/>
</dbReference>
<protein>
    <recommendedName>
        <fullName evidence="3">AhpC/TSA antioxidant enzyme family protein</fullName>
    </recommendedName>
</protein>
<accession>B7K0G4</accession>
<dbReference type="OrthoDB" id="538741at2"/>
<organism evidence="1 2">
    <name type="scientific">Rippkaea orientalis (strain PCC 8801 / RF-1)</name>
    <name type="common">Cyanothece sp. (strain PCC 8801)</name>
    <dbReference type="NCBI Taxonomy" id="41431"/>
    <lineage>
        <taxon>Bacteria</taxon>
        <taxon>Bacillati</taxon>
        <taxon>Cyanobacteriota</taxon>
        <taxon>Cyanophyceae</taxon>
        <taxon>Oscillatoriophycideae</taxon>
        <taxon>Chroococcales</taxon>
        <taxon>Aphanothecaceae</taxon>
        <taxon>Rippkaea</taxon>
        <taxon>Rippkaea orientalis</taxon>
    </lineage>
</organism>
<dbReference type="AlphaFoldDB" id="B7K0G4"/>
<keyword evidence="2" id="KW-1185">Reference proteome</keyword>
<evidence type="ECO:0008006" key="3">
    <source>
        <dbReference type="Google" id="ProtNLM"/>
    </source>
</evidence>
<dbReference type="STRING" id="41431.PCC8801_3483"/>
<evidence type="ECO:0000313" key="2">
    <source>
        <dbReference type="Proteomes" id="UP000008204"/>
    </source>
</evidence>
<dbReference type="Pfam" id="PF13911">
    <property type="entry name" value="AhpC-TSA_2"/>
    <property type="match status" value="1"/>
</dbReference>
<dbReference type="eggNOG" id="ENOG502Z81T">
    <property type="taxonomic scope" value="Bacteria"/>
</dbReference>
<dbReference type="InterPro" id="IPR032801">
    <property type="entry name" value="PXL2A/B/C"/>
</dbReference>
<dbReference type="EMBL" id="CP001287">
    <property type="protein sequence ID" value="ACK67448.1"/>
    <property type="molecule type" value="Genomic_DNA"/>
</dbReference>
<sequence length="257" mass="29105">MLKTYEILNNSQRLRIKDGEIVPILSSCAEANKLLILIWSQLGDFDSLEYAWWIQRDLKQLEQQGIFVRAIGIGNRNSGLKFCEYTGFNPDWLFVDPQAEIHQQLGLYSGLSWKFPMLSTGQNAWVNLMLMCAGIGSPKTLSEVFRGYLGDRSAPQLIDNDEVIHAKPLPPLKGSFFNLAGGKGFQRPFELATLRLRNMTEVLSNWTTYVPNSAYLTQRGATFLFNSQGELLYEHRDQGILGFAKNMSNPLSFLTLE</sequence>
<dbReference type="HOGENOM" id="CLU_061685_0_0_3"/>
<evidence type="ECO:0000313" key="1">
    <source>
        <dbReference type="EMBL" id="ACK67448.1"/>
    </source>
</evidence>